<evidence type="ECO:0000259" key="1">
    <source>
        <dbReference type="Pfam" id="PF00149"/>
    </source>
</evidence>
<dbReference type="EMBL" id="CP016171">
    <property type="protein sequence ID" value="ANN72440.1"/>
    <property type="molecule type" value="Genomic_DNA"/>
</dbReference>
<dbReference type="AlphaFoldDB" id="A0A193FXT9"/>
<dbReference type="Proteomes" id="UP000092213">
    <property type="component" value="Chromosome"/>
</dbReference>
<proteinExistence type="predicted"/>
<dbReference type="InterPro" id="IPR004843">
    <property type="entry name" value="Calcineurin-like_PHP"/>
</dbReference>
<dbReference type="PANTHER" id="PTHR43143">
    <property type="entry name" value="METALLOPHOSPHOESTERASE, CALCINEURIN SUPERFAMILY"/>
    <property type="match status" value="1"/>
</dbReference>
<reference evidence="2 3" key="1">
    <citation type="submission" date="2016-06" db="EMBL/GenBank/DDBJ databases">
        <title>Complete genome sequences of Bordetella bronchialis and Bordetella flabilis.</title>
        <authorList>
            <person name="LiPuma J.J."/>
            <person name="Spilker T."/>
        </authorList>
    </citation>
    <scope>NUCLEOTIDE SEQUENCE [LARGE SCALE GENOMIC DNA]</scope>
    <source>
        <strain evidence="2 3">AU17976</strain>
    </source>
</reference>
<dbReference type="InterPro" id="IPR051918">
    <property type="entry name" value="STPP_CPPED1"/>
</dbReference>
<dbReference type="SUPFAM" id="SSF56300">
    <property type="entry name" value="Metallo-dependent phosphatases"/>
    <property type="match status" value="1"/>
</dbReference>
<sequence>MRPALAVDSFSFIVAADPQPWRLDNGLDSNSDGNRQNWLNVANPTYQSMRGLGAKLMIINGDMTEFGRAATWADTLSAAGNANMPVMFGLGNHDYSNNINDCADGLNTFFNHCAVESVVNLTYQYRPEQWQNYGGLSGLNIVRKDWTTTVDTNNYLDEINGSLAYSFEYGGVHFIQLNLCPTYTRSFSDSNYEVNITSAVDWLTGDIAAARAFGFKIVMNYHAPYDPQCPLPQQFLDLAKKVDVIFNGDLHEFRYDTDLGVPRFVVDAIYHGGYYLVSVNDNGMAVQQYNGITGTPSALGNPQFVPFGLMPYIANPQNGSVVYVPPRPTINGTGVPNAPLNASVQYGQQSPLPFCQTTVNPDGTWDCSSSFIGSNSSPNTVIVTQTVDQQQSPPAYSTFTIQVVDAPTPSKH</sequence>
<name>A0A193FXT9_9BORD</name>
<accession>A0A193FXT9</accession>
<dbReference type="InterPro" id="IPR029052">
    <property type="entry name" value="Metallo-depent_PP-like"/>
</dbReference>
<gene>
    <name evidence="2" type="ORF">BAU08_14760</name>
</gene>
<dbReference type="Gene3D" id="3.60.21.10">
    <property type="match status" value="1"/>
</dbReference>
<dbReference type="GO" id="GO:0016787">
    <property type="term" value="F:hydrolase activity"/>
    <property type="evidence" value="ECO:0007669"/>
    <property type="project" value="InterPro"/>
</dbReference>
<evidence type="ECO:0000313" key="3">
    <source>
        <dbReference type="Proteomes" id="UP000092213"/>
    </source>
</evidence>
<dbReference type="PANTHER" id="PTHR43143:SF1">
    <property type="entry name" value="SERINE_THREONINE-PROTEIN PHOSPHATASE CPPED1"/>
    <property type="match status" value="1"/>
</dbReference>
<feature type="domain" description="Calcineurin-like phosphoesterase" evidence="1">
    <location>
        <begin position="52"/>
        <end position="252"/>
    </location>
</feature>
<evidence type="ECO:0000313" key="2">
    <source>
        <dbReference type="EMBL" id="ANN72440.1"/>
    </source>
</evidence>
<protein>
    <recommendedName>
        <fullName evidence="1">Calcineurin-like phosphoesterase domain-containing protein</fullName>
    </recommendedName>
</protein>
<dbReference type="Pfam" id="PF00149">
    <property type="entry name" value="Metallophos"/>
    <property type="match status" value="1"/>
</dbReference>
<organism evidence="2 3">
    <name type="scientific">Bordetella bronchialis</name>
    <dbReference type="NCBI Taxonomy" id="463025"/>
    <lineage>
        <taxon>Bacteria</taxon>
        <taxon>Pseudomonadati</taxon>
        <taxon>Pseudomonadota</taxon>
        <taxon>Betaproteobacteria</taxon>
        <taxon>Burkholderiales</taxon>
        <taxon>Alcaligenaceae</taxon>
        <taxon>Bordetella</taxon>
    </lineage>
</organism>